<dbReference type="Pfam" id="PF25917">
    <property type="entry name" value="BSH_RND"/>
    <property type="match status" value="1"/>
</dbReference>
<evidence type="ECO:0000313" key="7">
    <source>
        <dbReference type="Proteomes" id="UP000711407"/>
    </source>
</evidence>
<dbReference type="PANTHER" id="PTHR30158:SF23">
    <property type="entry name" value="MULTIDRUG RESISTANCE PROTEIN MEXA"/>
    <property type="match status" value="1"/>
</dbReference>
<feature type="domain" description="Multidrug resistance protein MdtA-like beta-barrel" evidence="4">
    <location>
        <begin position="211"/>
        <end position="296"/>
    </location>
</feature>
<dbReference type="EMBL" id="DYXT01000028">
    <property type="protein sequence ID" value="HJE39204.1"/>
    <property type="molecule type" value="Genomic_DNA"/>
</dbReference>
<sequence>MKAITLKSAALYALSAVITGSLLSSCGGQQQQQAGAPEIAVMTVGDTNTTLQQSYPATLRGKTDIEIRPQVTGFITKVHVDEGQQVRKGQVLFTLDQVQFQAAVDQAEAAVASAKTAVSTAQLTADNKRRLYDKNIISEYEWQLADNDLQNAKAALAQANAALVTARKNLAYTVVTAPSNGVVGSIPDREGSLASPSSQTPLTTISDNSEVYAYFSLTEKDILAMADNGSRNINTAIAQMPEVGLELADGSTYSAKGKVSTISGVIDSSTGAASVRALFPNPSGMLRSGSTGRVIIPRTFTDVIVIPQKATNELQDRRFAYVVNDSNKVVATPITVSPLNDGSNFVVTSGLKAGDRIAVEGVGISVRDGVEIKPVDAAAKAAAMAQQAAQQQSAGK</sequence>
<dbReference type="GO" id="GO:0022857">
    <property type="term" value="F:transmembrane transporter activity"/>
    <property type="evidence" value="ECO:0007669"/>
    <property type="project" value="InterPro"/>
</dbReference>
<evidence type="ECO:0000313" key="6">
    <source>
        <dbReference type="EMBL" id="HJE39204.1"/>
    </source>
</evidence>
<dbReference type="InterPro" id="IPR058625">
    <property type="entry name" value="MdtA-like_BSH"/>
</dbReference>
<reference evidence="6" key="2">
    <citation type="submission" date="2021-09" db="EMBL/GenBank/DDBJ databases">
        <authorList>
            <person name="Gilroy R."/>
        </authorList>
    </citation>
    <scope>NUCLEOTIDE SEQUENCE</scope>
    <source>
        <strain evidence="6">4100</strain>
    </source>
</reference>
<comment type="subcellular location">
    <subcellularLocation>
        <location evidence="1">Cell envelope</location>
    </subcellularLocation>
</comment>
<dbReference type="Gene3D" id="2.40.30.170">
    <property type="match status" value="1"/>
</dbReference>
<dbReference type="InterPro" id="IPR006143">
    <property type="entry name" value="RND_pump_MFP"/>
</dbReference>
<proteinExistence type="inferred from homology"/>
<name>A0A4Q0U944_9BACT</name>
<evidence type="ECO:0000259" key="3">
    <source>
        <dbReference type="Pfam" id="PF25917"/>
    </source>
</evidence>
<dbReference type="Gene3D" id="2.40.50.100">
    <property type="match status" value="1"/>
</dbReference>
<evidence type="ECO:0000259" key="5">
    <source>
        <dbReference type="Pfam" id="PF25967"/>
    </source>
</evidence>
<dbReference type="SUPFAM" id="SSF111369">
    <property type="entry name" value="HlyD-like secretion proteins"/>
    <property type="match status" value="1"/>
</dbReference>
<accession>A0A4Q0U944</accession>
<feature type="domain" description="Multidrug resistance protein MdtA-like barrel-sandwich hybrid" evidence="3">
    <location>
        <begin position="65"/>
        <end position="205"/>
    </location>
</feature>
<comment type="similarity">
    <text evidence="2">Belongs to the membrane fusion protein (MFP) (TC 8.A.1) family.</text>
</comment>
<feature type="domain" description="Multidrug resistance protein MdtA-like C-terminal permuted SH3" evidence="5">
    <location>
        <begin position="302"/>
        <end position="362"/>
    </location>
</feature>
<evidence type="ECO:0000259" key="4">
    <source>
        <dbReference type="Pfam" id="PF25944"/>
    </source>
</evidence>
<dbReference type="InterPro" id="IPR058627">
    <property type="entry name" value="MdtA-like_C"/>
</dbReference>
<dbReference type="GO" id="GO:0030313">
    <property type="term" value="C:cell envelope"/>
    <property type="evidence" value="ECO:0007669"/>
    <property type="project" value="UniProtKB-SubCell"/>
</dbReference>
<dbReference type="InterPro" id="IPR058626">
    <property type="entry name" value="MdtA-like_b-barrel"/>
</dbReference>
<reference evidence="6" key="1">
    <citation type="journal article" date="2021" name="PeerJ">
        <title>Extensive microbial diversity within the chicken gut microbiome revealed by metagenomics and culture.</title>
        <authorList>
            <person name="Gilroy R."/>
            <person name="Ravi A."/>
            <person name="Getino M."/>
            <person name="Pursley I."/>
            <person name="Horton D.L."/>
            <person name="Alikhan N.F."/>
            <person name="Baker D."/>
            <person name="Gharbi K."/>
            <person name="Hall N."/>
            <person name="Watson M."/>
            <person name="Adriaenssens E.M."/>
            <person name="Foster-Nyarko E."/>
            <person name="Jarju S."/>
            <person name="Secka A."/>
            <person name="Antonio M."/>
            <person name="Oren A."/>
            <person name="Chaudhuri R.R."/>
            <person name="La Ragione R."/>
            <person name="Hildebrand F."/>
            <person name="Pallen M.J."/>
        </authorList>
    </citation>
    <scope>NUCLEOTIDE SEQUENCE</scope>
    <source>
        <strain evidence="6">4100</strain>
    </source>
</reference>
<comment type="caution">
    <text evidence="6">The sequence shown here is derived from an EMBL/GenBank/DDBJ whole genome shotgun (WGS) entry which is preliminary data.</text>
</comment>
<dbReference type="AlphaFoldDB" id="A0A4Q0U944"/>
<dbReference type="PROSITE" id="PS51257">
    <property type="entry name" value="PROKAR_LIPOPROTEIN"/>
    <property type="match status" value="1"/>
</dbReference>
<dbReference type="Pfam" id="PF25967">
    <property type="entry name" value="RND-MFP_C"/>
    <property type="match status" value="1"/>
</dbReference>
<dbReference type="Pfam" id="PF25944">
    <property type="entry name" value="Beta-barrel_RND"/>
    <property type="match status" value="1"/>
</dbReference>
<protein>
    <submittedName>
        <fullName evidence="6">Efflux RND transporter periplasmic adaptor subunit</fullName>
    </submittedName>
</protein>
<dbReference type="GO" id="GO:0005886">
    <property type="term" value="C:plasma membrane"/>
    <property type="evidence" value="ECO:0007669"/>
    <property type="project" value="TreeGrafter"/>
</dbReference>
<dbReference type="Gene3D" id="2.40.420.20">
    <property type="match status" value="1"/>
</dbReference>
<dbReference type="GO" id="GO:0046677">
    <property type="term" value="P:response to antibiotic"/>
    <property type="evidence" value="ECO:0007669"/>
    <property type="project" value="TreeGrafter"/>
</dbReference>
<dbReference type="PANTHER" id="PTHR30158">
    <property type="entry name" value="ACRA/E-RELATED COMPONENT OF DRUG EFFLUX TRANSPORTER"/>
    <property type="match status" value="1"/>
</dbReference>
<evidence type="ECO:0000256" key="2">
    <source>
        <dbReference type="ARBA" id="ARBA00009477"/>
    </source>
</evidence>
<evidence type="ECO:0000256" key="1">
    <source>
        <dbReference type="ARBA" id="ARBA00004196"/>
    </source>
</evidence>
<dbReference type="Proteomes" id="UP000711407">
    <property type="component" value="Unassembled WGS sequence"/>
</dbReference>
<organism evidence="6 7">
    <name type="scientific">Candidatus Amulumruptor caecigallinarius</name>
    <dbReference type="NCBI Taxonomy" id="2109911"/>
    <lineage>
        <taxon>Bacteria</taxon>
        <taxon>Pseudomonadati</taxon>
        <taxon>Bacteroidota</taxon>
        <taxon>Bacteroidia</taxon>
        <taxon>Bacteroidales</taxon>
        <taxon>Muribaculaceae</taxon>
        <taxon>Candidatus Amulumruptor</taxon>
    </lineage>
</organism>
<dbReference type="NCBIfam" id="TIGR01730">
    <property type="entry name" value="RND_mfp"/>
    <property type="match status" value="1"/>
</dbReference>
<dbReference type="Gene3D" id="1.10.287.470">
    <property type="entry name" value="Helix hairpin bin"/>
    <property type="match status" value="1"/>
</dbReference>
<gene>
    <name evidence="6" type="ORF">K8V47_05540</name>
</gene>